<proteinExistence type="predicted"/>
<dbReference type="EMBL" id="UZAU01000073">
    <property type="status" value="NOT_ANNOTATED_CDS"/>
    <property type="molecule type" value="Genomic_DNA"/>
</dbReference>
<protein>
    <recommendedName>
        <fullName evidence="3">RNase H type-1 domain-containing protein</fullName>
    </recommendedName>
</protein>
<name>A0A803NLG5_CANSA</name>
<dbReference type="Gramene" id="evm.model.01.2513">
    <property type="protein sequence ID" value="cds.evm.model.01.2513"/>
    <property type="gene ID" value="evm.TU.01.2513"/>
</dbReference>
<organism evidence="1 2">
    <name type="scientific">Cannabis sativa</name>
    <name type="common">Hemp</name>
    <name type="synonym">Marijuana</name>
    <dbReference type="NCBI Taxonomy" id="3483"/>
    <lineage>
        <taxon>Eukaryota</taxon>
        <taxon>Viridiplantae</taxon>
        <taxon>Streptophyta</taxon>
        <taxon>Embryophyta</taxon>
        <taxon>Tracheophyta</taxon>
        <taxon>Spermatophyta</taxon>
        <taxon>Magnoliopsida</taxon>
        <taxon>eudicotyledons</taxon>
        <taxon>Gunneridae</taxon>
        <taxon>Pentapetalae</taxon>
        <taxon>rosids</taxon>
        <taxon>fabids</taxon>
        <taxon>Rosales</taxon>
        <taxon>Cannabaceae</taxon>
        <taxon>Cannabis</taxon>
    </lineage>
</organism>
<reference evidence="1" key="2">
    <citation type="submission" date="2021-03" db="UniProtKB">
        <authorList>
            <consortium name="EnsemblPlants"/>
        </authorList>
    </citation>
    <scope>IDENTIFICATION</scope>
</reference>
<evidence type="ECO:0000313" key="2">
    <source>
        <dbReference type="Proteomes" id="UP000596661"/>
    </source>
</evidence>
<sequence length="127" mass="13683">MDSPHPPGLARTLDVAISATGCLLSAVIRDDSGTILSITVKKGMATLPKLAEAHAVCQNLQEAKSRFLHCCDKLNDWGIVHISRKCIYMAHNIAKWATNSSVVGCINPEAVDGSVLDDLTEWDPGDR</sequence>
<evidence type="ECO:0000313" key="1">
    <source>
        <dbReference type="EnsemblPlants" id="cds.evm.model.01.2513"/>
    </source>
</evidence>
<dbReference type="AlphaFoldDB" id="A0A803NLG5"/>
<accession>A0A803NLG5</accession>
<keyword evidence="2" id="KW-1185">Reference proteome</keyword>
<reference evidence="1" key="1">
    <citation type="submission" date="2018-11" db="EMBL/GenBank/DDBJ databases">
        <authorList>
            <person name="Grassa J C."/>
        </authorList>
    </citation>
    <scope>NUCLEOTIDE SEQUENCE [LARGE SCALE GENOMIC DNA]</scope>
</reference>
<dbReference type="Proteomes" id="UP000596661">
    <property type="component" value="Chromosome 1"/>
</dbReference>
<dbReference type="EnsemblPlants" id="evm.model.01.2513">
    <property type="protein sequence ID" value="cds.evm.model.01.2513"/>
    <property type="gene ID" value="evm.TU.01.2513"/>
</dbReference>
<evidence type="ECO:0008006" key="3">
    <source>
        <dbReference type="Google" id="ProtNLM"/>
    </source>
</evidence>